<name>A0ACC0LZC5_RHOML</name>
<dbReference type="Proteomes" id="UP001062846">
    <property type="component" value="Chromosome 10"/>
</dbReference>
<evidence type="ECO:0000313" key="1">
    <source>
        <dbReference type="EMBL" id="KAI8534086.1"/>
    </source>
</evidence>
<sequence>MTTDPESSGADSSLRRHSNAMTPMDADRHDVVEKGSVLPIPVDALATASPVSPSTVDVVPPLSPLLTKDIVPYDDENTKHENKKELPWLLDYGSHLVHLAVFGILGVLTRYVLENLFGPGVIGLTSDQSVLYLELAPNMVGSFLMGWLGVVFKGDISGVSDHLAVGLTTGYLGSLTTFSGWNQRMLDLSVQGKWAVVFGIPIGFILVDYSIIYGIRTAKGFKGFLETSSVLPLSEPSSFKSIGKVDHFKRQFAVMFVLLFALGLVWGAGGAFMKREFGHGGSGVQLLLGCIVGPFGVWIRWLLARQLNGRGFGKSGRWKWLPFGTLIANVSAACLMAALATLQEAVKTKTCDTIATGMQFGLLGCLSTVSTFIAEVHLLRESNQPWRGDAYAIVTIVVSFGLGTLIYSVPVWTQRYN</sequence>
<gene>
    <name evidence="1" type="ORF">RHMOL_Rhmol10G0061000</name>
</gene>
<reference evidence="1" key="1">
    <citation type="submission" date="2022-02" db="EMBL/GenBank/DDBJ databases">
        <title>Plant Genome Project.</title>
        <authorList>
            <person name="Zhang R.-G."/>
        </authorList>
    </citation>
    <scope>NUCLEOTIDE SEQUENCE</scope>
    <source>
        <strain evidence="1">AT1</strain>
    </source>
</reference>
<evidence type="ECO:0000313" key="2">
    <source>
        <dbReference type="Proteomes" id="UP001062846"/>
    </source>
</evidence>
<comment type="caution">
    <text evidence="1">The sequence shown here is derived from an EMBL/GenBank/DDBJ whole genome shotgun (WGS) entry which is preliminary data.</text>
</comment>
<organism evidence="1 2">
    <name type="scientific">Rhododendron molle</name>
    <name type="common">Chinese azalea</name>
    <name type="synonym">Azalea mollis</name>
    <dbReference type="NCBI Taxonomy" id="49168"/>
    <lineage>
        <taxon>Eukaryota</taxon>
        <taxon>Viridiplantae</taxon>
        <taxon>Streptophyta</taxon>
        <taxon>Embryophyta</taxon>
        <taxon>Tracheophyta</taxon>
        <taxon>Spermatophyta</taxon>
        <taxon>Magnoliopsida</taxon>
        <taxon>eudicotyledons</taxon>
        <taxon>Gunneridae</taxon>
        <taxon>Pentapetalae</taxon>
        <taxon>asterids</taxon>
        <taxon>Ericales</taxon>
        <taxon>Ericaceae</taxon>
        <taxon>Ericoideae</taxon>
        <taxon>Rhodoreae</taxon>
        <taxon>Rhododendron</taxon>
    </lineage>
</organism>
<proteinExistence type="predicted"/>
<dbReference type="EMBL" id="CM046397">
    <property type="protein sequence ID" value="KAI8534086.1"/>
    <property type="molecule type" value="Genomic_DNA"/>
</dbReference>
<keyword evidence="2" id="KW-1185">Reference proteome</keyword>
<protein>
    <submittedName>
        <fullName evidence="1">Uncharacterized protein</fullName>
    </submittedName>
</protein>
<accession>A0ACC0LZC5</accession>